<protein>
    <recommendedName>
        <fullName evidence="9">G-protein coupled receptors family 1 profile domain-containing protein</fullName>
    </recommendedName>
</protein>
<evidence type="ECO:0000256" key="8">
    <source>
        <dbReference type="SAM" id="Phobius"/>
    </source>
</evidence>
<dbReference type="InterPro" id="IPR017452">
    <property type="entry name" value="GPCR_Rhodpsn_7TM"/>
</dbReference>
<proteinExistence type="predicted"/>
<dbReference type="Gene3D" id="1.20.1070.10">
    <property type="entry name" value="Rhodopsin 7-helix transmembrane proteins"/>
    <property type="match status" value="2"/>
</dbReference>
<evidence type="ECO:0000256" key="3">
    <source>
        <dbReference type="ARBA" id="ARBA00022989"/>
    </source>
</evidence>
<dbReference type="GO" id="GO:0005886">
    <property type="term" value="C:plasma membrane"/>
    <property type="evidence" value="ECO:0007669"/>
    <property type="project" value="TreeGrafter"/>
</dbReference>
<feature type="transmembrane region" description="Helical" evidence="8">
    <location>
        <begin position="277"/>
        <end position="297"/>
    </location>
</feature>
<dbReference type="PANTHER" id="PTHR45695">
    <property type="entry name" value="LEUCOKININ RECEPTOR-RELATED"/>
    <property type="match status" value="1"/>
</dbReference>
<dbReference type="PANTHER" id="PTHR45695:SF9">
    <property type="entry name" value="LEUCOKININ RECEPTOR"/>
    <property type="match status" value="1"/>
</dbReference>
<gene>
    <name evidence="10" type="ORF">PMEA_00009489</name>
</gene>
<comment type="caution">
    <text evidence="10">The sequence shown here is derived from an EMBL/GenBank/DDBJ whole genome shotgun (WGS) entry which is preliminary data.</text>
</comment>
<evidence type="ECO:0000256" key="4">
    <source>
        <dbReference type="ARBA" id="ARBA00023040"/>
    </source>
</evidence>
<dbReference type="PROSITE" id="PS50262">
    <property type="entry name" value="G_PROTEIN_RECEP_F1_2"/>
    <property type="match status" value="1"/>
</dbReference>
<keyword evidence="6" id="KW-0675">Receptor</keyword>
<accession>A0AAU9WRH0</accession>
<evidence type="ECO:0000256" key="2">
    <source>
        <dbReference type="ARBA" id="ARBA00022692"/>
    </source>
</evidence>
<organism evidence="10 11">
    <name type="scientific">Pocillopora meandrina</name>
    <dbReference type="NCBI Taxonomy" id="46732"/>
    <lineage>
        <taxon>Eukaryota</taxon>
        <taxon>Metazoa</taxon>
        <taxon>Cnidaria</taxon>
        <taxon>Anthozoa</taxon>
        <taxon>Hexacorallia</taxon>
        <taxon>Scleractinia</taxon>
        <taxon>Astrocoeniina</taxon>
        <taxon>Pocilloporidae</taxon>
        <taxon>Pocillopora</taxon>
    </lineage>
</organism>
<dbReference type="AlphaFoldDB" id="A0AAU9WRH0"/>
<feature type="domain" description="G-protein coupled receptors family 1 profile" evidence="9">
    <location>
        <begin position="1"/>
        <end position="80"/>
    </location>
</feature>
<evidence type="ECO:0000256" key="5">
    <source>
        <dbReference type="ARBA" id="ARBA00023136"/>
    </source>
</evidence>
<dbReference type="PRINTS" id="PR00237">
    <property type="entry name" value="GPCRRHODOPSN"/>
</dbReference>
<evidence type="ECO:0000256" key="7">
    <source>
        <dbReference type="ARBA" id="ARBA00023224"/>
    </source>
</evidence>
<keyword evidence="7" id="KW-0807">Transducer</keyword>
<comment type="subcellular location">
    <subcellularLocation>
        <location evidence="1">Membrane</location>
        <topology evidence="1">Multi-pass membrane protein</topology>
    </subcellularLocation>
</comment>
<keyword evidence="5 8" id="KW-0472">Membrane</keyword>
<evidence type="ECO:0000313" key="10">
    <source>
        <dbReference type="EMBL" id="CAH3123118.1"/>
    </source>
</evidence>
<dbReference type="Proteomes" id="UP001159428">
    <property type="component" value="Unassembled WGS sequence"/>
</dbReference>
<keyword evidence="2 8" id="KW-0812">Transmembrane</keyword>
<evidence type="ECO:0000313" key="11">
    <source>
        <dbReference type="Proteomes" id="UP001159428"/>
    </source>
</evidence>
<name>A0AAU9WRH0_9CNID</name>
<feature type="transmembrane region" description="Helical" evidence="8">
    <location>
        <begin position="225"/>
        <end position="249"/>
    </location>
</feature>
<dbReference type="GO" id="GO:0004930">
    <property type="term" value="F:G protein-coupled receptor activity"/>
    <property type="evidence" value="ECO:0007669"/>
    <property type="project" value="UniProtKB-KW"/>
</dbReference>
<evidence type="ECO:0000259" key="9">
    <source>
        <dbReference type="PROSITE" id="PS50262"/>
    </source>
</evidence>
<dbReference type="EMBL" id="CALNXJ010000019">
    <property type="protein sequence ID" value="CAH3123118.1"/>
    <property type="molecule type" value="Genomic_DNA"/>
</dbReference>
<keyword evidence="3 8" id="KW-1133">Transmembrane helix</keyword>
<evidence type="ECO:0000256" key="6">
    <source>
        <dbReference type="ARBA" id="ARBA00023170"/>
    </source>
</evidence>
<sequence>MASKDPGKCDYYQSPEKSKRKVVRLLVVIVLVFAICWFPNYVDHYIWFVRPDLRYSIPEEAQLMFLWLAHANSAINPSLYILLNSKFRKELFITMTCCPRYRVRLARFLSASSQNEEENSFTTGGTMWKMMSTLVKAEKTCSKCTVCLKSWFAIIYLKTPVRQLLKLVKSTLFFLDVISQVQTRPLKTPVQIYGPQLNKHLYSQVWPWQDKNDVTNAETYHVLRIFPITIFVVLCAWPLSITIVIYILICRKLWLRKILGNVTTTNRAAVQTFKLKFVRLLVVIAMIFAICWFPSYVDITFGLCDLKFAICCRLRYSYASCGSPTQTGQ</sequence>
<dbReference type="SUPFAM" id="SSF81321">
    <property type="entry name" value="Family A G protein-coupled receptor-like"/>
    <property type="match status" value="2"/>
</dbReference>
<keyword evidence="11" id="KW-1185">Reference proteome</keyword>
<dbReference type="InterPro" id="IPR000276">
    <property type="entry name" value="GPCR_Rhodpsn"/>
</dbReference>
<evidence type="ECO:0000256" key="1">
    <source>
        <dbReference type="ARBA" id="ARBA00004141"/>
    </source>
</evidence>
<feature type="transmembrane region" description="Helical" evidence="8">
    <location>
        <begin position="22"/>
        <end position="42"/>
    </location>
</feature>
<keyword evidence="4" id="KW-0297">G-protein coupled receptor</keyword>
<dbReference type="Pfam" id="PF00001">
    <property type="entry name" value="7tm_1"/>
    <property type="match status" value="1"/>
</dbReference>
<reference evidence="10 11" key="1">
    <citation type="submission" date="2022-05" db="EMBL/GenBank/DDBJ databases">
        <authorList>
            <consortium name="Genoscope - CEA"/>
            <person name="William W."/>
        </authorList>
    </citation>
    <scope>NUCLEOTIDE SEQUENCE [LARGE SCALE GENOMIC DNA]</scope>
</reference>